<dbReference type="GO" id="GO:0016787">
    <property type="term" value="F:hydrolase activity"/>
    <property type="evidence" value="ECO:0007669"/>
    <property type="project" value="UniProtKB-KW"/>
</dbReference>
<dbReference type="RefSeq" id="XP_024585594.1">
    <property type="nucleotide sequence ID" value="XM_024720391.1"/>
</dbReference>
<keyword evidence="8" id="KW-0239">DNA-directed DNA polymerase</keyword>
<keyword evidence="5" id="KW-0460">Magnesium</keyword>
<keyword evidence="2" id="KW-0479">Metal-binding</keyword>
<dbReference type="PANTHER" id="PTHR42648:SF11">
    <property type="entry name" value="TRANSPOSON TY4-P GAG-POL POLYPROTEIN"/>
    <property type="match status" value="1"/>
</dbReference>
<evidence type="ECO:0000259" key="10">
    <source>
        <dbReference type="PROSITE" id="PS50994"/>
    </source>
</evidence>
<evidence type="ECO:0000256" key="1">
    <source>
        <dbReference type="ARBA" id="ARBA00022722"/>
    </source>
</evidence>
<dbReference type="PROSITE" id="PS50994">
    <property type="entry name" value="INTEGRASE"/>
    <property type="match status" value="1"/>
</dbReference>
<dbReference type="GO" id="GO:0015074">
    <property type="term" value="P:DNA integration"/>
    <property type="evidence" value="ECO:0007669"/>
    <property type="project" value="UniProtKB-KW"/>
</dbReference>
<organism evidence="11 12">
    <name type="scientific">Plasmopara halstedii</name>
    <name type="common">Downy mildew of sunflower</name>
    <dbReference type="NCBI Taxonomy" id="4781"/>
    <lineage>
        <taxon>Eukaryota</taxon>
        <taxon>Sar</taxon>
        <taxon>Stramenopiles</taxon>
        <taxon>Oomycota</taxon>
        <taxon>Peronosporomycetes</taxon>
        <taxon>Peronosporales</taxon>
        <taxon>Peronosporaceae</taxon>
        <taxon>Plasmopara</taxon>
    </lineage>
</organism>
<evidence type="ECO:0000256" key="6">
    <source>
        <dbReference type="ARBA" id="ARBA00022908"/>
    </source>
</evidence>
<keyword evidence="3" id="KW-0255">Endonuclease</keyword>
<evidence type="ECO:0000256" key="3">
    <source>
        <dbReference type="ARBA" id="ARBA00022759"/>
    </source>
</evidence>
<keyword evidence="12" id="KW-1185">Reference proteome</keyword>
<dbReference type="GO" id="GO:0004519">
    <property type="term" value="F:endonuclease activity"/>
    <property type="evidence" value="ECO:0007669"/>
    <property type="project" value="UniProtKB-KW"/>
</dbReference>
<evidence type="ECO:0000313" key="11">
    <source>
        <dbReference type="EMBL" id="CEG49225.1"/>
    </source>
</evidence>
<proteinExistence type="predicted"/>
<name>A0A0P1B4D5_PLAHL</name>
<keyword evidence="6" id="KW-0229">DNA integration</keyword>
<dbReference type="InterPro" id="IPR036397">
    <property type="entry name" value="RNaseH_sf"/>
</dbReference>
<dbReference type="GO" id="GO:0003676">
    <property type="term" value="F:nucleic acid binding"/>
    <property type="evidence" value="ECO:0007669"/>
    <property type="project" value="InterPro"/>
</dbReference>
<dbReference type="GO" id="GO:0006310">
    <property type="term" value="P:DNA recombination"/>
    <property type="evidence" value="ECO:0007669"/>
    <property type="project" value="UniProtKB-KW"/>
</dbReference>
<dbReference type="Proteomes" id="UP000054928">
    <property type="component" value="Unassembled WGS sequence"/>
</dbReference>
<dbReference type="InterPro" id="IPR039537">
    <property type="entry name" value="Retrotran_Ty1/copia-like"/>
</dbReference>
<keyword evidence="8" id="KW-0808">Transferase</keyword>
<evidence type="ECO:0000256" key="9">
    <source>
        <dbReference type="ARBA" id="ARBA00023172"/>
    </source>
</evidence>
<evidence type="ECO:0000256" key="8">
    <source>
        <dbReference type="ARBA" id="ARBA00022932"/>
    </source>
</evidence>
<dbReference type="GeneID" id="36402052"/>
<dbReference type="GO" id="GO:0003964">
    <property type="term" value="F:RNA-directed DNA polymerase activity"/>
    <property type="evidence" value="ECO:0007669"/>
    <property type="project" value="UniProtKB-KW"/>
</dbReference>
<evidence type="ECO:0000256" key="2">
    <source>
        <dbReference type="ARBA" id="ARBA00022723"/>
    </source>
</evidence>
<dbReference type="EMBL" id="CCYD01003042">
    <property type="protein sequence ID" value="CEG49225.1"/>
    <property type="molecule type" value="Genomic_DNA"/>
</dbReference>
<keyword evidence="9" id="KW-0233">DNA recombination</keyword>
<dbReference type="STRING" id="4781.A0A0P1B4D5"/>
<dbReference type="SUPFAM" id="SSF53098">
    <property type="entry name" value="Ribonuclease H-like"/>
    <property type="match status" value="1"/>
</dbReference>
<keyword evidence="7" id="KW-0695">RNA-directed DNA polymerase</keyword>
<protein>
    <submittedName>
        <fullName evidence="11">Retrovirus-related pol polyprotein from transposon tnt 1-94</fullName>
    </submittedName>
</protein>
<evidence type="ECO:0000256" key="5">
    <source>
        <dbReference type="ARBA" id="ARBA00022842"/>
    </source>
</evidence>
<evidence type="ECO:0000313" key="12">
    <source>
        <dbReference type="Proteomes" id="UP000054928"/>
    </source>
</evidence>
<keyword evidence="8" id="KW-0548">Nucleotidyltransferase</keyword>
<dbReference type="InterPro" id="IPR001584">
    <property type="entry name" value="Integrase_cat-core"/>
</dbReference>
<dbReference type="AlphaFoldDB" id="A0A0P1B4D5"/>
<evidence type="ECO:0000256" key="4">
    <source>
        <dbReference type="ARBA" id="ARBA00022801"/>
    </source>
</evidence>
<dbReference type="OrthoDB" id="122196at2759"/>
<dbReference type="InterPro" id="IPR012337">
    <property type="entry name" value="RNaseH-like_sf"/>
</dbReference>
<dbReference type="PANTHER" id="PTHR42648">
    <property type="entry name" value="TRANSPOSASE, PUTATIVE-RELATED"/>
    <property type="match status" value="1"/>
</dbReference>
<sequence>MKELGTATFILGMEIDYDRNGSTLMFRQTRYVDDVGKQTVDSFPSRSLTKASHVLELVHTDVMSPMKTVSKGGARYVLTFVDDFSRFVVAYFIKHKSEVAAKLSEFKTLYKNQWERRLKCLRSDKETDNDEEQKVKESDTPPIAKRARIDEEGLIAEAVLAYAANVGEVDDAPTTYQQAMNSEDAMEWVKAMNAELKAHLENGSWLLVPKKKDVRPIGCRWVFAKKRNELGQVTPSTGSVQQCYS</sequence>
<keyword evidence="4" id="KW-0378">Hydrolase</keyword>
<reference evidence="12" key="1">
    <citation type="submission" date="2014-09" db="EMBL/GenBank/DDBJ databases">
        <authorList>
            <person name="Sharma Rahul"/>
            <person name="Thines Marco"/>
        </authorList>
    </citation>
    <scope>NUCLEOTIDE SEQUENCE [LARGE SCALE GENOMIC DNA]</scope>
</reference>
<dbReference type="GO" id="GO:0003887">
    <property type="term" value="F:DNA-directed DNA polymerase activity"/>
    <property type="evidence" value="ECO:0007669"/>
    <property type="project" value="UniProtKB-KW"/>
</dbReference>
<accession>A0A0P1B4D5</accession>
<feature type="domain" description="Integrase catalytic" evidence="10">
    <location>
        <begin position="40"/>
        <end position="125"/>
    </location>
</feature>
<keyword evidence="1" id="KW-0540">Nuclease</keyword>
<evidence type="ECO:0000256" key="7">
    <source>
        <dbReference type="ARBA" id="ARBA00022918"/>
    </source>
</evidence>
<dbReference type="GO" id="GO:0046872">
    <property type="term" value="F:metal ion binding"/>
    <property type="evidence" value="ECO:0007669"/>
    <property type="project" value="UniProtKB-KW"/>
</dbReference>
<dbReference type="Gene3D" id="3.30.420.10">
    <property type="entry name" value="Ribonuclease H-like superfamily/Ribonuclease H"/>
    <property type="match status" value="1"/>
</dbReference>